<dbReference type="PANTHER" id="PTHR30514">
    <property type="entry name" value="GLUCOKINASE"/>
    <property type="match status" value="1"/>
</dbReference>
<comment type="caution">
    <text evidence="6">The sequence shown here is derived from an EMBL/GenBank/DDBJ whole genome shotgun (WGS) entry which is preliminary data.</text>
</comment>
<accession>A0A9D1XE31</accession>
<evidence type="ECO:0000259" key="4">
    <source>
        <dbReference type="PROSITE" id="PS51071"/>
    </source>
</evidence>
<dbReference type="SUPFAM" id="SSF53697">
    <property type="entry name" value="SIS domain"/>
    <property type="match status" value="1"/>
</dbReference>
<dbReference type="InterPro" id="IPR047640">
    <property type="entry name" value="RpiR-like"/>
</dbReference>
<proteinExistence type="predicted"/>
<dbReference type="InterPro" id="IPR036388">
    <property type="entry name" value="WH-like_DNA-bd_sf"/>
</dbReference>
<dbReference type="Gene3D" id="1.10.10.10">
    <property type="entry name" value="Winged helix-like DNA-binding domain superfamily/Winged helix DNA-binding domain"/>
    <property type="match status" value="1"/>
</dbReference>
<dbReference type="AlphaFoldDB" id="A0A9D1XE31"/>
<name>A0A9D1XE31_9FIRM</name>
<dbReference type="InterPro" id="IPR046348">
    <property type="entry name" value="SIS_dom_sf"/>
</dbReference>
<protein>
    <submittedName>
        <fullName evidence="6">MurR/RpiR family transcriptional regulator</fullName>
    </submittedName>
</protein>
<dbReference type="GO" id="GO:0003700">
    <property type="term" value="F:DNA-binding transcription factor activity"/>
    <property type="evidence" value="ECO:0007669"/>
    <property type="project" value="InterPro"/>
</dbReference>
<dbReference type="PROSITE" id="PS51464">
    <property type="entry name" value="SIS"/>
    <property type="match status" value="1"/>
</dbReference>
<sequence length="276" mass="31328">MTVDLLRHEEELTRADRKILEFIGSNTEEFLFLGIGQLARRLEVSEATISRFARHAGYQDFKQLKQSVMQQSREKGPARKIARTLQKEDEFQVRKWLEHQKECLEKTIEENDPETFESAAREIASADRVFIFSKNASDAMGELLFYRLRRIGIRVEKIPSGGSGMLEGLAQAGEGDLVVFFAYSKLSAQGQVILDCQKEAGYRTLAFTGRTFLMKEECADVNLYACRGDEKEYHSMTAAAAVVDALVLLVSKLTKEKTAKSLSRLHTLKKKYSDRL</sequence>
<keyword evidence="2" id="KW-0238">DNA-binding</keyword>
<keyword evidence="3" id="KW-0804">Transcription</keyword>
<evidence type="ECO:0000256" key="1">
    <source>
        <dbReference type="ARBA" id="ARBA00023015"/>
    </source>
</evidence>
<dbReference type="CDD" id="cd05013">
    <property type="entry name" value="SIS_RpiR"/>
    <property type="match status" value="1"/>
</dbReference>
<dbReference type="Gene3D" id="3.40.50.10490">
    <property type="entry name" value="Glucose-6-phosphate isomerase like protein, domain 1"/>
    <property type="match status" value="1"/>
</dbReference>
<keyword evidence="1" id="KW-0805">Transcription regulation</keyword>
<feature type="domain" description="SIS" evidence="5">
    <location>
        <begin position="119"/>
        <end position="256"/>
    </location>
</feature>
<evidence type="ECO:0000313" key="6">
    <source>
        <dbReference type="EMBL" id="HIX77799.1"/>
    </source>
</evidence>
<dbReference type="SUPFAM" id="SSF46689">
    <property type="entry name" value="Homeodomain-like"/>
    <property type="match status" value="1"/>
</dbReference>
<dbReference type="InterPro" id="IPR009057">
    <property type="entry name" value="Homeodomain-like_sf"/>
</dbReference>
<dbReference type="InterPro" id="IPR000281">
    <property type="entry name" value="HTH_RpiR"/>
</dbReference>
<evidence type="ECO:0000256" key="3">
    <source>
        <dbReference type="ARBA" id="ARBA00023163"/>
    </source>
</evidence>
<organism evidence="6 7">
    <name type="scientific">Candidatus Fusicatenibacter merdavium</name>
    <dbReference type="NCBI Taxonomy" id="2838600"/>
    <lineage>
        <taxon>Bacteria</taxon>
        <taxon>Bacillati</taxon>
        <taxon>Bacillota</taxon>
        <taxon>Clostridia</taxon>
        <taxon>Lachnospirales</taxon>
        <taxon>Lachnospiraceae</taxon>
        <taxon>Fusicatenibacter</taxon>
    </lineage>
</organism>
<evidence type="ECO:0000259" key="5">
    <source>
        <dbReference type="PROSITE" id="PS51464"/>
    </source>
</evidence>
<dbReference type="GO" id="GO:1901135">
    <property type="term" value="P:carbohydrate derivative metabolic process"/>
    <property type="evidence" value="ECO:0007669"/>
    <property type="project" value="InterPro"/>
</dbReference>
<dbReference type="Proteomes" id="UP000886890">
    <property type="component" value="Unassembled WGS sequence"/>
</dbReference>
<dbReference type="Pfam" id="PF01418">
    <property type="entry name" value="HTH_6"/>
    <property type="match status" value="1"/>
</dbReference>
<dbReference type="InterPro" id="IPR001347">
    <property type="entry name" value="SIS_dom"/>
</dbReference>
<evidence type="ECO:0000313" key="7">
    <source>
        <dbReference type="Proteomes" id="UP000886890"/>
    </source>
</evidence>
<evidence type="ECO:0000256" key="2">
    <source>
        <dbReference type="ARBA" id="ARBA00023125"/>
    </source>
</evidence>
<reference evidence="6" key="2">
    <citation type="submission" date="2021-04" db="EMBL/GenBank/DDBJ databases">
        <authorList>
            <person name="Gilroy R."/>
        </authorList>
    </citation>
    <scope>NUCLEOTIDE SEQUENCE</scope>
    <source>
        <strain evidence="6">CHK183-1962</strain>
    </source>
</reference>
<feature type="domain" description="HTH rpiR-type" evidence="4">
    <location>
        <begin position="1"/>
        <end position="75"/>
    </location>
</feature>
<dbReference type="GO" id="GO:0097367">
    <property type="term" value="F:carbohydrate derivative binding"/>
    <property type="evidence" value="ECO:0007669"/>
    <property type="project" value="InterPro"/>
</dbReference>
<reference evidence="6" key="1">
    <citation type="journal article" date="2021" name="PeerJ">
        <title>Extensive microbial diversity within the chicken gut microbiome revealed by metagenomics and culture.</title>
        <authorList>
            <person name="Gilroy R."/>
            <person name="Ravi A."/>
            <person name="Getino M."/>
            <person name="Pursley I."/>
            <person name="Horton D.L."/>
            <person name="Alikhan N.F."/>
            <person name="Baker D."/>
            <person name="Gharbi K."/>
            <person name="Hall N."/>
            <person name="Watson M."/>
            <person name="Adriaenssens E.M."/>
            <person name="Foster-Nyarko E."/>
            <person name="Jarju S."/>
            <person name="Secka A."/>
            <person name="Antonio M."/>
            <person name="Oren A."/>
            <person name="Chaudhuri R.R."/>
            <person name="La Ragione R."/>
            <person name="Hildebrand F."/>
            <person name="Pallen M.J."/>
        </authorList>
    </citation>
    <scope>NUCLEOTIDE SEQUENCE</scope>
    <source>
        <strain evidence="6">CHK183-1962</strain>
    </source>
</reference>
<dbReference type="PROSITE" id="PS51071">
    <property type="entry name" value="HTH_RPIR"/>
    <property type="match status" value="1"/>
</dbReference>
<dbReference type="GO" id="GO:0003677">
    <property type="term" value="F:DNA binding"/>
    <property type="evidence" value="ECO:0007669"/>
    <property type="project" value="UniProtKB-KW"/>
</dbReference>
<dbReference type="InterPro" id="IPR035472">
    <property type="entry name" value="RpiR-like_SIS"/>
</dbReference>
<gene>
    <name evidence="6" type="ORF">H9734_09440</name>
</gene>
<dbReference type="Pfam" id="PF01380">
    <property type="entry name" value="SIS"/>
    <property type="match status" value="1"/>
</dbReference>
<dbReference type="EMBL" id="DXEK01000158">
    <property type="protein sequence ID" value="HIX77799.1"/>
    <property type="molecule type" value="Genomic_DNA"/>
</dbReference>